<dbReference type="Proteomes" id="UP000494165">
    <property type="component" value="Unassembled WGS sequence"/>
</dbReference>
<feature type="transmembrane region" description="Helical" evidence="7">
    <location>
        <begin position="164"/>
        <end position="188"/>
    </location>
</feature>
<keyword evidence="4 7" id="KW-0472">Membrane</keyword>
<sequence length="593" mass="63731">MLKASLHLILVLACCCSAAAADDEDPSVTTTSTTITVLALNHRPSPFLTSEINALALQAGDEQDATQQERLTSLPQSSKALPPSTEKKHRPGTVTNLGVINLDEEVVKQLAQRGPSNHKSVEATTTEVTLVTVNPRPTKRISTAGGKRATSQPFGSGILRNEPWVLPLLVLSAIVLFTMTTFEVFVLCRAKSAAPSRRHLFLGQMLLLGVFMCVLLAALQALTPSFVTCAMTRLGVGLAYAIVFATLLVKSVFLISLNGGVYLPAPYQALLLLFAVLIQVAVGSQWLLNAPPRVFSPDEVPITKPTLATPRGNSVGSRISTHQVITASDVTPVKGSPSPLPEPYGVPLCATAYEDSLASLIYVVFLMGFVGILAAKSRGIRENYRESTYIGLSIACCAPLWLGWALAGLALAPRHQDASIGFGLLATGVVVFSLMFLPRGRQLAAMGRDGRYAEDGGEERFSSLSPSAMAGYSPSFFHFKPAPAHTVLTSKNGAAYYPPHLMGDRVALVPAPPLPQKKQPPAPAPMQMMPVAPPSYPRLLHYYPYLVYPPRYHPGPGLYMKPDDGNMYTTLEPTLSSNPNVFFQRNGHSGMLY</sequence>
<feature type="chain" id="PRO_5035799829" description="G-protein coupled receptors family 3 profile domain-containing protein" evidence="8">
    <location>
        <begin position="22"/>
        <end position="593"/>
    </location>
</feature>
<dbReference type="AlphaFoldDB" id="A0A8S1DJY8"/>
<keyword evidence="3 7" id="KW-1133">Transmembrane helix</keyword>
<evidence type="ECO:0000256" key="3">
    <source>
        <dbReference type="ARBA" id="ARBA00022989"/>
    </source>
</evidence>
<feature type="signal peptide" evidence="8">
    <location>
        <begin position="1"/>
        <end position="21"/>
    </location>
</feature>
<accession>A0A8S1DJY8</accession>
<proteinExistence type="predicted"/>
<keyword evidence="5" id="KW-0325">Glycoprotein</keyword>
<dbReference type="OrthoDB" id="9880600at2759"/>
<keyword evidence="2 7" id="KW-0812">Transmembrane</keyword>
<gene>
    <name evidence="10" type="ORF">CLODIP_2_CD03448</name>
</gene>
<evidence type="ECO:0000256" key="5">
    <source>
        <dbReference type="ARBA" id="ARBA00023180"/>
    </source>
</evidence>
<evidence type="ECO:0000256" key="7">
    <source>
        <dbReference type="SAM" id="Phobius"/>
    </source>
</evidence>
<dbReference type="PANTHER" id="PTHR24060">
    <property type="entry name" value="METABOTROPIC GLUTAMATE RECEPTOR"/>
    <property type="match status" value="1"/>
</dbReference>
<dbReference type="EMBL" id="CADEPI010000287">
    <property type="protein sequence ID" value="CAB3382878.1"/>
    <property type="molecule type" value="Genomic_DNA"/>
</dbReference>
<feature type="domain" description="G-protein coupled receptors family 3 profile" evidence="9">
    <location>
        <begin position="202"/>
        <end position="439"/>
    </location>
</feature>
<feature type="transmembrane region" description="Helical" evidence="7">
    <location>
        <begin position="387"/>
        <end position="412"/>
    </location>
</feature>
<dbReference type="Pfam" id="PF00003">
    <property type="entry name" value="7tm_3"/>
    <property type="match status" value="1"/>
</dbReference>
<feature type="transmembrane region" description="Helical" evidence="7">
    <location>
        <begin position="269"/>
        <end position="288"/>
    </location>
</feature>
<feature type="compositionally biased region" description="Polar residues" evidence="6">
    <location>
        <begin position="65"/>
        <end position="79"/>
    </location>
</feature>
<reference evidence="10 11" key="1">
    <citation type="submission" date="2020-04" db="EMBL/GenBank/DDBJ databases">
        <authorList>
            <person name="Alioto T."/>
            <person name="Alioto T."/>
            <person name="Gomez Garrido J."/>
        </authorList>
    </citation>
    <scope>NUCLEOTIDE SEQUENCE [LARGE SCALE GENOMIC DNA]</scope>
</reference>
<dbReference type="InterPro" id="IPR017978">
    <property type="entry name" value="GPCR_3_C"/>
</dbReference>
<dbReference type="CDD" id="cd13953">
    <property type="entry name" value="7tm_classC_mGluR-like"/>
    <property type="match status" value="1"/>
</dbReference>
<dbReference type="GO" id="GO:0004930">
    <property type="term" value="F:G protein-coupled receptor activity"/>
    <property type="evidence" value="ECO:0007669"/>
    <property type="project" value="InterPro"/>
</dbReference>
<dbReference type="GO" id="GO:0016020">
    <property type="term" value="C:membrane"/>
    <property type="evidence" value="ECO:0007669"/>
    <property type="project" value="UniProtKB-SubCell"/>
</dbReference>
<evidence type="ECO:0000313" key="11">
    <source>
        <dbReference type="Proteomes" id="UP000494165"/>
    </source>
</evidence>
<evidence type="ECO:0000256" key="2">
    <source>
        <dbReference type="ARBA" id="ARBA00022692"/>
    </source>
</evidence>
<evidence type="ECO:0000256" key="8">
    <source>
        <dbReference type="SAM" id="SignalP"/>
    </source>
</evidence>
<feature type="transmembrane region" description="Helical" evidence="7">
    <location>
        <begin position="357"/>
        <end position="375"/>
    </location>
</feature>
<feature type="transmembrane region" description="Helical" evidence="7">
    <location>
        <begin position="200"/>
        <end position="222"/>
    </location>
</feature>
<evidence type="ECO:0000313" key="10">
    <source>
        <dbReference type="EMBL" id="CAB3382878.1"/>
    </source>
</evidence>
<keyword evidence="8" id="KW-0732">Signal</keyword>
<organism evidence="10 11">
    <name type="scientific">Cloeon dipterum</name>
    <dbReference type="NCBI Taxonomy" id="197152"/>
    <lineage>
        <taxon>Eukaryota</taxon>
        <taxon>Metazoa</taxon>
        <taxon>Ecdysozoa</taxon>
        <taxon>Arthropoda</taxon>
        <taxon>Hexapoda</taxon>
        <taxon>Insecta</taxon>
        <taxon>Pterygota</taxon>
        <taxon>Palaeoptera</taxon>
        <taxon>Ephemeroptera</taxon>
        <taxon>Pisciforma</taxon>
        <taxon>Baetidae</taxon>
        <taxon>Cloeon</taxon>
    </lineage>
</organism>
<dbReference type="PROSITE" id="PS50259">
    <property type="entry name" value="G_PROTEIN_RECEP_F3_4"/>
    <property type="match status" value="1"/>
</dbReference>
<protein>
    <recommendedName>
        <fullName evidence="9">G-protein coupled receptors family 3 profile domain-containing protein</fullName>
    </recommendedName>
</protein>
<evidence type="ECO:0000256" key="4">
    <source>
        <dbReference type="ARBA" id="ARBA00023136"/>
    </source>
</evidence>
<dbReference type="InterPro" id="IPR050726">
    <property type="entry name" value="mGluR"/>
</dbReference>
<name>A0A8S1DJY8_9INSE</name>
<evidence type="ECO:0000256" key="6">
    <source>
        <dbReference type="SAM" id="MobiDB-lite"/>
    </source>
</evidence>
<feature type="region of interest" description="Disordered" evidence="6">
    <location>
        <begin position="61"/>
        <end position="92"/>
    </location>
</feature>
<evidence type="ECO:0000256" key="1">
    <source>
        <dbReference type="ARBA" id="ARBA00004141"/>
    </source>
</evidence>
<keyword evidence="11" id="KW-1185">Reference proteome</keyword>
<comment type="caution">
    <text evidence="10">The sequence shown here is derived from an EMBL/GenBank/DDBJ whole genome shotgun (WGS) entry which is preliminary data.</text>
</comment>
<evidence type="ECO:0000259" key="9">
    <source>
        <dbReference type="PROSITE" id="PS50259"/>
    </source>
</evidence>
<comment type="subcellular location">
    <subcellularLocation>
        <location evidence="1">Membrane</location>
        <topology evidence="1">Multi-pass membrane protein</topology>
    </subcellularLocation>
</comment>
<feature type="transmembrane region" description="Helical" evidence="7">
    <location>
        <begin position="234"/>
        <end position="257"/>
    </location>
</feature>
<feature type="transmembrane region" description="Helical" evidence="7">
    <location>
        <begin position="418"/>
        <end position="437"/>
    </location>
</feature>